<proteinExistence type="predicted"/>
<dbReference type="Proteomes" id="UP000594205">
    <property type="component" value="Chromosome"/>
</dbReference>
<evidence type="ECO:0000313" key="4">
    <source>
        <dbReference type="Proteomes" id="UP000594205"/>
    </source>
</evidence>
<evidence type="ECO:0000256" key="1">
    <source>
        <dbReference type="SAM" id="MobiDB-lite"/>
    </source>
</evidence>
<accession>A0A7M2T1Z9</accession>
<feature type="signal peptide" evidence="2">
    <location>
        <begin position="1"/>
        <end position="17"/>
    </location>
</feature>
<dbReference type="EMBL" id="CP063373">
    <property type="protein sequence ID" value="QOV41541.1"/>
    <property type="molecule type" value="Genomic_DNA"/>
</dbReference>
<reference evidence="3 4" key="1">
    <citation type="submission" date="2020-10" db="EMBL/GenBank/DDBJ databases">
        <title>Streptomyces ferrugineus complate genome analysis.</title>
        <authorList>
            <person name="Anwar N."/>
        </authorList>
    </citation>
    <scope>NUCLEOTIDE SEQUENCE [LARGE SCALE GENOMIC DNA]</scope>
    <source>
        <strain evidence="3 4">CCTCC AA2014009</strain>
    </source>
</reference>
<gene>
    <name evidence="3" type="ORF">IM697_41965</name>
</gene>
<organism evidence="3 4">
    <name type="scientific">Streptomyces ferrugineus</name>
    <dbReference type="NCBI Taxonomy" id="1413221"/>
    <lineage>
        <taxon>Bacteria</taxon>
        <taxon>Bacillati</taxon>
        <taxon>Actinomycetota</taxon>
        <taxon>Actinomycetes</taxon>
        <taxon>Kitasatosporales</taxon>
        <taxon>Streptomycetaceae</taxon>
        <taxon>Streptomyces</taxon>
    </lineage>
</organism>
<evidence type="ECO:0000313" key="3">
    <source>
        <dbReference type="EMBL" id="QOV41541.1"/>
    </source>
</evidence>
<evidence type="ECO:0008006" key="5">
    <source>
        <dbReference type="Google" id="ProtNLM"/>
    </source>
</evidence>
<feature type="chain" id="PRO_5039312267" description="Lipoprotein CseA" evidence="2">
    <location>
        <begin position="18"/>
        <end position="200"/>
    </location>
</feature>
<keyword evidence="2" id="KW-0732">Signal</keyword>
<feature type="region of interest" description="Disordered" evidence="1">
    <location>
        <begin position="18"/>
        <end position="53"/>
    </location>
</feature>
<dbReference type="KEGG" id="sfeu:IM697_41965"/>
<evidence type="ECO:0000256" key="2">
    <source>
        <dbReference type="SAM" id="SignalP"/>
    </source>
</evidence>
<sequence>MVVVVALALFASACATGGTGTRDEGPARADLAGGSAVSPSATPTSSPSPSAVPDRKEAARLVKADPSVSTQVKRELTPCVSDDYPIDVSYGDLTGAPVDDIVVNVLSCGDGVGVASYVYREKDGSYRNVFRSEEPPVYAEIDRGYLVVTKQVYAQDDALSNPSSEDVISYQWVSDRFVQKDDVRTEYGDLGDDATAPPDS</sequence>
<name>A0A7M2T1Z9_9ACTN</name>
<feature type="compositionally biased region" description="Low complexity" evidence="1">
    <location>
        <begin position="35"/>
        <end position="52"/>
    </location>
</feature>
<protein>
    <recommendedName>
        <fullName evidence="5">Lipoprotein CseA</fullName>
    </recommendedName>
</protein>
<dbReference type="AlphaFoldDB" id="A0A7M2T1Z9"/>
<keyword evidence="4" id="KW-1185">Reference proteome</keyword>